<dbReference type="InterPro" id="IPR015947">
    <property type="entry name" value="PUA-like_sf"/>
</dbReference>
<dbReference type="SMART" id="SM00184">
    <property type="entry name" value="RING"/>
    <property type="match status" value="2"/>
</dbReference>
<keyword evidence="2 4" id="KW-0863">Zinc-finger</keyword>
<sequence length="552" mass="63389">MSKKSGNQVDHILRKYPELLNNFDVMDNNNSDLNAKKDVGLRRILRKHMDRCKKSHSFKKQPNVKRRNIKNRNRSSSSFDVDLESSKKNEKLFTCPVCRNVLETPITVICGHTFCKDCLKRLDSEGKCFECGTDIEFFKNTNILVQDIVDKWRNIQKTDNDEQISRVVHLQQEHRYCLRSRCNGLHGNSFDDDANIKCQRTLVPAQQQQEINLQETSVQLQWNDITVSDLECILCSQCLLAPVTTTCGHTFCRECLARVLDHGLACPLCMTPLEITEQYRGETLVLTQALRVLASEEHQERLTISQHEIQLLEKSCEIPIFICTNAFPKVACPLFVYEPRYRLLSRRCLQSTTKRFGMAAKTANGDKFALYGTLLEIRDCVNLQDGTSILTTIGLRRFKVLNRGEQDGYDTAVVQYIRDSIVPDEKLSRLIALHLTVHTKTVRWLETLKPKLLAEIERCIGCMPEIEQGWLDLPDGPAWTWWLIAILPLSIQLRVGFLASTSLEKRLLAIDKMLDHLKIRMKAVEKKTLNCTDSPETNESCNYTERSVDIPL</sequence>
<evidence type="ECO:0000259" key="7">
    <source>
        <dbReference type="PROSITE" id="PS51787"/>
    </source>
</evidence>
<dbReference type="Gene3D" id="3.30.40.10">
    <property type="entry name" value="Zinc/RING finger domain, C3HC4 (zinc finger)"/>
    <property type="match status" value="2"/>
</dbReference>
<dbReference type="InterPro" id="IPR013083">
    <property type="entry name" value="Znf_RING/FYVE/PHD"/>
</dbReference>
<evidence type="ECO:0000256" key="1">
    <source>
        <dbReference type="ARBA" id="ARBA00022723"/>
    </source>
</evidence>
<accession>A0A8K0DFI4</accession>
<evidence type="ECO:0000256" key="3">
    <source>
        <dbReference type="ARBA" id="ARBA00022833"/>
    </source>
</evidence>
<protein>
    <recommendedName>
        <fullName evidence="10">LON peptidase N-terminal domain and RING finger protein 1</fullName>
    </recommendedName>
</protein>
<name>A0A8K0DFI4_IGNLU</name>
<dbReference type="OrthoDB" id="264917at2759"/>
<keyword evidence="3" id="KW-0862">Zinc</keyword>
<evidence type="ECO:0000313" key="9">
    <source>
        <dbReference type="Proteomes" id="UP000801492"/>
    </source>
</evidence>
<evidence type="ECO:0000313" key="8">
    <source>
        <dbReference type="EMBL" id="KAF2902597.1"/>
    </source>
</evidence>
<dbReference type="InterPro" id="IPR027370">
    <property type="entry name" value="Znf-RING_euk"/>
</dbReference>
<dbReference type="AlphaFoldDB" id="A0A8K0DFI4"/>
<feature type="domain" description="Lon N-terminal" evidence="7">
    <location>
        <begin position="309"/>
        <end position="518"/>
    </location>
</feature>
<dbReference type="SMART" id="SM00464">
    <property type="entry name" value="LON"/>
    <property type="match status" value="1"/>
</dbReference>
<keyword evidence="9" id="KW-1185">Reference proteome</keyword>
<dbReference type="InterPro" id="IPR003111">
    <property type="entry name" value="Lon_prtase_N"/>
</dbReference>
<feature type="domain" description="RING-type" evidence="6">
    <location>
        <begin position="232"/>
        <end position="269"/>
    </location>
</feature>
<evidence type="ECO:0000256" key="5">
    <source>
        <dbReference type="SAM" id="MobiDB-lite"/>
    </source>
</evidence>
<keyword evidence="1" id="KW-0479">Metal-binding</keyword>
<dbReference type="InterPro" id="IPR001841">
    <property type="entry name" value="Znf_RING"/>
</dbReference>
<comment type="caution">
    <text evidence="8">The sequence shown here is derived from an EMBL/GenBank/DDBJ whole genome shotgun (WGS) entry which is preliminary data.</text>
</comment>
<dbReference type="InterPro" id="IPR017907">
    <property type="entry name" value="Znf_RING_CS"/>
</dbReference>
<dbReference type="PANTHER" id="PTHR23327">
    <property type="entry name" value="RING FINGER PROTEIN 127"/>
    <property type="match status" value="1"/>
</dbReference>
<reference evidence="8" key="1">
    <citation type="submission" date="2019-08" db="EMBL/GenBank/DDBJ databases">
        <title>The genome of the North American firefly Photinus pyralis.</title>
        <authorList>
            <consortium name="Photinus pyralis genome working group"/>
            <person name="Fallon T.R."/>
            <person name="Sander Lower S.E."/>
            <person name="Weng J.-K."/>
        </authorList>
    </citation>
    <scope>NUCLEOTIDE SEQUENCE</scope>
    <source>
        <strain evidence="8">TRF0915ILg1</strain>
        <tissue evidence="8">Whole body</tissue>
    </source>
</reference>
<feature type="domain" description="RING-type" evidence="6">
    <location>
        <begin position="95"/>
        <end position="131"/>
    </location>
</feature>
<evidence type="ECO:0000259" key="6">
    <source>
        <dbReference type="PROSITE" id="PS50089"/>
    </source>
</evidence>
<dbReference type="PROSITE" id="PS51787">
    <property type="entry name" value="LON_N"/>
    <property type="match status" value="1"/>
</dbReference>
<dbReference type="SUPFAM" id="SSF57850">
    <property type="entry name" value="RING/U-box"/>
    <property type="match status" value="2"/>
</dbReference>
<dbReference type="Proteomes" id="UP000801492">
    <property type="component" value="Unassembled WGS sequence"/>
</dbReference>
<dbReference type="Pfam" id="PF13923">
    <property type="entry name" value="zf-C3HC4_2"/>
    <property type="match status" value="1"/>
</dbReference>
<gene>
    <name evidence="8" type="ORF">ILUMI_03575</name>
</gene>
<dbReference type="Gene3D" id="2.30.130.40">
    <property type="entry name" value="LON domain-like"/>
    <property type="match status" value="1"/>
</dbReference>
<evidence type="ECO:0000256" key="4">
    <source>
        <dbReference type="PROSITE-ProRule" id="PRU00175"/>
    </source>
</evidence>
<dbReference type="InterPro" id="IPR046336">
    <property type="entry name" value="Lon_prtase_N_sf"/>
</dbReference>
<evidence type="ECO:0000256" key="2">
    <source>
        <dbReference type="ARBA" id="ARBA00022771"/>
    </source>
</evidence>
<dbReference type="Pfam" id="PF02190">
    <property type="entry name" value="LON_substr_bdg"/>
    <property type="match status" value="1"/>
</dbReference>
<dbReference type="CDD" id="cd16514">
    <property type="entry name" value="RING-HC_LONFs_rpt2"/>
    <property type="match status" value="1"/>
</dbReference>
<evidence type="ECO:0008006" key="10">
    <source>
        <dbReference type="Google" id="ProtNLM"/>
    </source>
</evidence>
<dbReference type="GO" id="GO:0008270">
    <property type="term" value="F:zinc ion binding"/>
    <property type="evidence" value="ECO:0007669"/>
    <property type="project" value="UniProtKB-KW"/>
</dbReference>
<dbReference type="PROSITE" id="PS50089">
    <property type="entry name" value="ZF_RING_2"/>
    <property type="match status" value="2"/>
</dbReference>
<organism evidence="8 9">
    <name type="scientific">Ignelater luminosus</name>
    <name type="common">Cucubano</name>
    <name type="synonym">Pyrophorus luminosus</name>
    <dbReference type="NCBI Taxonomy" id="2038154"/>
    <lineage>
        <taxon>Eukaryota</taxon>
        <taxon>Metazoa</taxon>
        <taxon>Ecdysozoa</taxon>
        <taxon>Arthropoda</taxon>
        <taxon>Hexapoda</taxon>
        <taxon>Insecta</taxon>
        <taxon>Pterygota</taxon>
        <taxon>Neoptera</taxon>
        <taxon>Endopterygota</taxon>
        <taxon>Coleoptera</taxon>
        <taxon>Polyphaga</taxon>
        <taxon>Elateriformia</taxon>
        <taxon>Elateroidea</taxon>
        <taxon>Elateridae</taxon>
        <taxon>Agrypninae</taxon>
        <taxon>Pyrophorini</taxon>
        <taxon>Ignelater</taxon>
    </lineage>
</organism>
<dbReference type="PANTHER" id="PTHR23327:SF42">
    <property type="entry name" value="LON PEPTIDASE N-TERMINAL DOMAIN AND RING FINGER PROTEIN C14F5.10C"/>
    <property type="match status" value="1"/>
</dbReference>
<dbReference type="PROSITE" id="PS00518">
    <property type="entry name" value="ZF_RING_1"/>
    <property type="match status" value="2"/>
</dbReference>
<dbReference type="Pfam" id="PF13445">
    <property type="entry name" value="zf-RING_UBOX"/>
    <property type="match status" value="1"/>
</dbReference>
<dbReference type="SUPFAM" id="SSF88697">
    <property type="entry name" value="PUA domain-like"/>
    <property type="match status" value="1"/>
</dbReference>
<feature type="region of interest" description="Disordered" evidence="5">
    <location>
        <begin position="54"/>
        <end position="82"/>
    </location>
</feature>
<feature type="compositionally biased region" description="Basic residues" evidence="5">
    <location>
        <begin position="54"/>
        <end position="73"/>
    </location>
</feature>
<proteinExistence type="predicted"/>
<dbReference type="EMBL" id="VTPC01001244">
    <property type="protein sequence ID" value="KAF2902597.1"/>
    <property type="molecule type" value="Genomic_DNA"/>
</dbReference>